<keyword evidence="1" id="KW-0472">Membrane</keyword>
<feature type="transmembrane region" description="Helical" evidence="1">
    <location>
        <begin position="57"/>
        <end position="74"/>
    </location>
</feature>
<gene>
    <name evidence="2" type="ORF">ACFQ1O_09695</name>
</gene>
<evidence type="ECO:0000313" key="2">
    <source>
        <dbReference type="EMBL" id="MFD0964278.1"/>
    </source>
</evidence>
<evidence type="ECO:0000256" key="1">
    <source>
        <dbReference type="SAM" id="Phobius"/>
    </source>
</evidence>
<name>A0ABW3I388_9FLAO</name>
<protein>
    <recommendedName>
        <fullName evidence="4">Phosphatidate cytidylyltransferase</fullName>
    </recommendedName>
</protein>
<evidence type="ECO:0008006" key="4">
    <source>
        <dbReference type="Google" id="ProtNLM"/>
    </source>
</evidence>
<evidence type="ECO:0000313" key="3">
    <source>
        <dbReference type="Proteomes" id="UP001596997"/>
    </source>
</evidence>
<feature type="transmembrane region" description="Helical" evidence="1">
    <location>
        <begin position="10"/>
        <end position="27"/>
    </location>
</feature>
<comment type="caution">
    <text evidence="2">The sequence shown here is derived from an EMBL/GenBank/DDBJ whole genome shotgun (WGS) entry which is preliminary data.</text>
</comment>
<feature type="transmembrane region" description="Helical" evidence="1">
    <location>
        <begin position="80"/>
        <end position="97"/>
    </location>
</feature>
<sequence>MKFNEDEQRGLVQLILAIVGLSIMWLVCYFTTLLWVILGIVALLLLYYGYKDSLEKGLLLNYFIVLATIAFFIISSVNGVNPSVIILVLVLVSIILYQMKRK</sequence>
<dbReference type="RefSeq" id="WP_377715827.1">
    <property type="nucleotide sequence ID" value="NZ_JBHTJM010000009.1"/>
</dbReference>
<keyword evidence="1" id="KW-1133">Transmembrane helix</keyword>
<organism evidence="2 3">
    <name type="scientific">Pseudofulvibacter geojedonensis</name>
    <dbReference type="NCBI Taxonomy" id="1123758"/>
    <lineage>
        <taxon>Bacteria</taxon>
        <taxon>Pseudomonadati</taxon>
        <taxon>Bacteroidota</taxon>
        <taxon>Flavobacteriia</taxon>
        <taxon>Flavobacteriales</taxon>
        <taxon>Flavobacteriaceae</taxon>
        <taxon>Pseudofulvibacter</taxon>
    </lineage>
</organism>
<accession>A0ABW3I388</accession>
<keyword evidence="3" id="KW-1185">Reference proteome</keyword>
<keyword evidence="1" id="KW-0812">Transmembrane</keyword>
<proteinExistence type="predicted"/>
<dbReference type="Proteomes" id="UP001596997">
    <property type="component" value="Unassembled WGS sequence"/>
</dbReference>
<dbReference type="EMBL" id="JBHTJM010000009">
    <property type="protein sequence ID" value="MFD0964278.1"/>
    <property type="molecule type" value="Genomic_DNA"/>
</dbReference>
<reference evidence="3" key="1">
    <citation type="journal article" date="2019" name="Int. J. Syst. Evol. Microbiol.">
        <title>The Global Catalogue of Microorganisms (GCM) 10K type strain sequencing project: providing services to taxonomists for standard genome sequencing and annotation.</title>
        <authorList>
            <consortium name="The Broad Institute Genomics Platform"/>
            <consortium name="The Broad Institute Genome Sequencing Center for Infectious Disease"/>
            <person name="Wu L."/>
            <person name="Ma J."/>
        </authorList>
    </citation>
    <scope>NUCLEOTIDE SEQUENCE [LARGE SCALE GENOMIC DNA]</scope>
    <source>
        <strain evidence="3">CCUG 62114</strain>
    </source>
</reference>